<dbReference type="GO" id="GO:0003825">
    <property type="term" value="F:alpha,alpha-trehalose-phosphate synthase (UDP-forming) activity"/>
    <property type="evidence" value="ECO:0007669"/>
    <property type="project" value="TreeGrafter"/>
</dbReference>
<dbReference type="InterPro" id="IPR003337">
    <property type="entry name" value="Trehalose_PPase"/>
</dbReference>
<name>A0A2N6VLU3_9MICO</name>
<evidence type="ECO:0000313" key="4">
    <source>
        <dbReference type="EMBL" id="PMD05122.1"/>
    </source>
</evidence>
<evidence type="ECO:0000256" key="2">
    <source>
        <dbReference type="ARBA" id="ARBA00008799"/>
    </source>
</evidence>
<dbReference type="AlphaFoldDB" id="A0A2N6VLU3"/>
<evidence type="ECO:0000256" key="1">
    <source>
        <dbReference type="ARBA" id="ARBA00006330"/>
    </source>
</evidence>
<evidence type="ECO:0000313" key="5">
    <source>
        <dbReference type="Proteomes" id="UP000235598"/>
    </source>
</evidence>
<dbReference type="Proteomes" id="UP000235598">
    <property type="component" value="Unassembled WGS sequence"/>
</dbReference>
<accession>A0A2N6VLU3</accession>
<dbReference type="RefSeq" id="WP_102239062.1">
    <property type="nucleotide sequence ID" value="NZ_JBDMHW010000008.1"/>
</dbReference>
<evidence type="ECO:0000256" key="3">
    <source>
        <dbReference type="SAM" id="MobiDB-lite"/>
    </source>
</evidence>
<dbReference type="Gene3D" id="3.30.70.1020">
    <property type="entry name" value="Trehalose-6-phosphate phosphatase related protein, domain 2"/>
    <property type="match status" value="1"/>
</dbReference>
<dbReference type="NCBIfam" id="TIGR01484">
    <property type="entry name" value="HAD-SF-IIB"/>
    <property type="match status" value="1"/>
</dbReference>
<comment type="caution">
    <text evidence="4">The sequence shown here is derived from an EMBL/GenBank/DDBJ whole genome shotgun (WGS) entry which is preliminary data.</text>
</comment>
<dbReference type="OrthoDB" id="9761633at2"/>
<dbReference type="GO" id="GO:0016791">
    <property type="term" value="F:phosphatase activity"/>
    <property type="evidence" value="ECO:0007669"/>
    <property type="project" value="UniProtKB-ARBA"/>
</dbReference>
<proteinExistence type="inferred from homology"/>
<sequence>MKRLAEGKYQSKRIDPPQSGPDFVVIANRLPVDRDTSVDPPAWRTSPGGLVTALDPVMSRTDGAWVGWAGQPDEELEPFDKDGIHIVPVTLSATEVRRYYEGFSNATLWPLFHDVIVPPEYHRTWWDAYREVNERFAHRAAEVAAEGATVWVNDYQLLLVPLLLRAKRPDLKIGFFNHIPFPAWELFSQLPWRVEILTGLQGADLIGFQRPSDAANFRSAVRILCGTSTRAERLTVPAQDDLGVPGHTSIARHFPISVDTESLQELAADPHIIERAAQIRRDLGNPEILMLGVDRLDYTKGIRHRIKAFEELLRDKRLNPESVTLVQVATPSRERVEQYKQIRHDVELAVGRINGEFSDLNNQVVHYLHHSYPRDQMVALFLAADVCLVTALRDGMNLVAKEYVACRLDDTGALVLSEFTGAADQLTQALKVNPHDIDNMKNTIMRACELPAKEQRHRMRLMRKRLEKDTVHVWSRSFLDALDDAAAHRAHGLPHDLQDALNRLAKAPELTVALDFDGVLAPLVDDPYTSAPLPGSAAEVRALSAMNGTRVALVSGRNLENLFNVYEPPTGTLMYGSHGSETAHVLPGKRGMEATQVNLTDAEEATLTDLENYVKEFEEKFADSGAWIERKPFGRTFHWRTVQPEFREKVLAHVQEAQERFSHVRQVSGHDILELTVRHVTKGDAVNELTTSAPEILYVGDDVTDEDAFAALAQNPNAVTVKVGDGETRAAYRVSSPADVTDLLFHLRVARAQHQAQ</sequence>
<gene>
    <name evidence="4" type="ORF">CJ199_08510</name>
</gene>
<dbReference type="GO" id="GO:0005992">
    <property type="term" value="P:trehalose biosynthetic process"/>
    <property type="evidence" value="ECO:0007669"/>
    <property type="project" value="InterPro"/>
</dbReference>
<dbReference type="InterPro" id="IPR023214">
    <property type="entry name" value="HAD_sf"/>
</dbReference>
<comment type="similarity">
    <text evidence="2">Belongs to the glycosyltransferase 20 family.</text>
</comment>
<comment type="similarity">
    <text evidence="1">In the C-terminal section; belongs to the trehalose phosphatase family.</text>
</comment>
<feature type="region of interest" description="Disordered" evidence="3">
    <location>
        <begin position="1"/>
        <end position="20"/>
    </location>
</feature>
<dbReference type="SUPFAM" id="SSF56784">
    <property type="entry name" value="HAD-like"/>
    <property type="match status" value="1"/>
</dbReference>
<dbReference type="PANTHER" id="PTHR10788">
    <property type="entry name" value="TREHALOSE-6-PHOSPHATE SYNTHASE"/>
    <property type="match status" value="1"/>
</dbReference>
<dbReference type="PANTHER" id="PTHR10788:SF106">
    <property type="entry name" value="BCDNA.GH08860"/>
    <property type="match status" value="1"/>
</dbReference>
<dbReference type="InterPro" id="IPR006379">
    <property type="entry name" value="HAD-SF_hydro_IIB"/>
</dbReference>
<reference evidence="4 5" key="1">
    <citation type="submission" date="2017-09" db="EMBL/GenBank/DDBJ databases">
        <title>Bacterial strain isolated from the female urinary microbiota.</title>
        <authorList>
            <person name="Thomas-White K."/>
            <person name="Kumar N."/>
            <person name="Forster S."/>
            <person name="Putonti C."/>
            <person name="Lawley T."/>
            <person name="Wolfe A.J."/>
        </authorList>
    </citation>
    <scope>NUCLEOTIDE SEQUENCE [LARGE SCALE GENOMIC DNA]</scope>
    <source>
        <strain evidence="4 5">UMB1301</strain>
    </source>
</reference>
<dbReference type="Gene3D" id="3.40.50.1000">
    <property type="entry name" value="HAD superfamily/HAD-like"/>
    <property type="match status" value="1"/>
</dbReference>
<dbReference type="NCBIfam" id="TIGR00685">
    <property type="entry name" value="T6PP"/>
    <property type="match status" value="1"/>
</dbReference>
<dbReference type="SUPFAM" id="SSF53756">
    <property type="entry name" value="UDP-Glycosyltransferase/glycogen phosphorylase"/>
    <property type="match status" value="1"/>
</dbReference>
<dbReference type="NCBIfam" id="NF011071">
    <property type="entry name" value="PRK14501.1"/>
    <property type="match status" value="1"/>
</dbReference>
<dbReference type="EMBL" id="PNHK01000003">
    <property type="protein sequence ID" value="PMD05122.1"/>
    <property type="molecule type" value="Genomic_DNA"/>
</dbReference>
<dbReference type="Pfam" id="PF02358">
    <property type="entry name" value="Trehalose_PPase"/>
    <property type="match status" value="1"/>
</dbReference>
<organism evidence="4 5">
    <name type="scientific">Brevibacterium paucivorans</name>
    <dbReference type="NCBI Taxonomy" id="170994"/>
    <lineage>
        <taxon>Bacteria</taxon>
        <taxon>Bacillati</taxon>
        <taxon>Actinomycetota</taxon>
        <taxon>Actinomycetes</taxon>
        <taxon>Micrococcales</taxon>
        <taxon>Brevibacteriaceae</taxon>
        <taxon>Brevibacterium</taxon>
    </lineage>
</organism>
<dbReference type="Pfam" id="PF00982">
    <property type="entry name" value="Glyco_transf_20"/>
    <property type="match status" value="1"/>
</dbReference>
<protein>
    <submittedName>
        <fullName evidence="4">Trehalose phosphatase</fullName>
    </submittedName>
</protein>
<dbReference type="CDD" id="cd03788">
    <property type="entry name" value="GT20_TPS"/>
    <property type="match status" value="1"/>
</dbReference>
<dbReference type="InterPro" id="IPR001830">
    <property type="entry name" value="Glyco_trans_20"/>
</dbReference>
<dbReference type="InterPro" id="IPR036412">
    <property type="entry name" value="HAD-like_sf"/>
</dbReference>
<dbReference type="Gene3D" id="3.40.50.2000">
    <property type="entry name" value="Glycogen Phosphorylase B"/>
    <property type="match status" value="2"/>
</dbReference>